<dbReference type="CDD" id="cd12108">
    <property type="entry name" value="Hr-like"/>
    <property type="match status" value="1"/>
</dbReference>
<dbReference type="PANTHER" id="PTHR36438:SF1">
    <property type="entry name" value="IRON-SULFUR CLUSTER REPAIR PROTEIN YTFE"/>
    <property type="match status" value="1"/>
</dbReference>
<dbReference type="InterPro" id="IPR012312">
    <property type="entry name" value="Hemerythrin-like"/>
</dbReference>
<dbReference type="Proteomes" id="UP001431784">
    <property type="component" value="Unassembled WGS sequence"/>
</dbReference>
<keyword evidence="3" id="KW-0479">Metal-binding</keyword>
<evidence type="ECO:0000256" key="2">
    <source>
        <dbReference type="ARBA" id="ARBA00022490"/>
    </source>
</evidence>
<sequence length="217" mass="23556">MTMIDYSIRTGDIAATLPGLAQLLRGLGVTHCFGEARPLSELLPELGLAAAELETRSAALVANAAKDVPQATGTMIDYILRRYHDTHRRDLAELILLADKVENVHADDPGAPAGLATCLARIEAELESHMEKEEQILFPMMKSGGHPMIAQPIAAMMAEHDSHASQLARLEALTNAFTAPPDACGSWQALYNGLERLTADLVAHMHLENTVLFPRFL</sequence>
<keyword evidence="4" id="KW-0408">Iron</keyword>
<evidence type="ECO:0000313" key="6">
    <source>
        <dbReference type="EMBL" id="MDD7972317.1"/>
    </source>
</evidence>
<keyword evidence="2" id="KW-0963">Cytoplasm</keyword>
<dbReference type="PANTHER" id="PTHR36438">
    <property type="entry name" value="IRON-SULFUR CLUSTER REPAIR PROTEIN YTFE"/>
    <property type="match status" value="1"/>
</dbReference>
<feature type="domain" description="Hemerythrin-like" evidence="5">
    <location>
        <begin position="76"/>
        <end position="215"/>
    </location>
</feature>
<dbReference type="EMBL" id="JAQZSM010000014">
    <property type="protein sequence ID" value="MDD7972317.1"/>
    <property type="molecule type" value="Genomic_DNA"/>
</dbReference>
<evidence type="ECO:0000313" key="7">
    <source>
        <dbReference type="Proteomes" id="UP001431784"/>
    </source>
</evidence>
<comment type="subcellular location">
    <subcellularLocation>
        <location evidence="1">Cytoplasm</location>
    </subcellularLocation>
</comment>
<name>A0ABT5TDS6_9RHOB</name>
<dbReference type="InterPro" id="IPR019903">
    <property type="entry name" value="RIC_family"/>
</dbReference>
<dbReference type="Gene3D" id="1.20.120.520">
    <property type="entry name" value="nmb1532 protein domain like"/>
    <property type="match status" value="1"/>
</dbReference>
<evidence type="ECO:0000256" key="4">
    <source>
        <dbReference type="ARBA" id="ARBA00023004"/>
    </source>
</evidence>
<evidence type="ECO:0000256" key="3">
    <source>
        <dbReference type="ARBA" id="ARBA00022723"/>
    </source>
</evidence>
<dbReference type="RefSeq" id="WP_274352995.1">
    <property type="nucleotide sequence ID" value="NZ_JAQZSM010000014.1"/>
</dbReference>
<organism evidence="6 7">
    <name type="scientific">Roseinatronobacter alkalisoli</name>
    <dbReference type="NCBI Taxonomy" id="3028235"/>
    <lineage>
        <taxon>Bacteria</taxon>
        <taxon>Pseudomonadati</taxon>
        <taxon>Pseudomonadota</taxon>
        <taxon>Alphaproteobacteria</taxon>
        <taxon>Rhodobacterales</taxon>
        <taxon>Paracoccaceae</taxon>
        <taxon>Roseinatronobacter</taxon>
    </lineage>
</organism>
<protein>
    <submittedName>
        <fullName evidence="6">Hemerythrin domain-containing protein</fullName>
    </submittedName>
</protein>
<evidence type="ECO:0000256" key="1">
    <source>
        <dbReference type="ARBA" id="ARBA00004496"/>
    </source>
</evidence>
<proteinExistence type="predicted"/>
<comment type="caution">
    <text evidence="6">The sequence shown here is derived from an EMBL/GenBank/DDBJ whole genome shotgun (WGS) entry which is preliminary data.</text>
</comment>
<gene>
    <name evidence="6" type="ORF">PUT78_14550</name>
</gene>
<evidence type="ECO:0000259" key="5">
    <source>
        <dbReference type="Pfam" id="PF01814"/>
    </source>
</evidence>
<reference evidence="6" key="1">
    <citation type="submission" date="2023-02" db="EMBL/GenBank/DDBJ databases">
        <title>Description of Roseinatronobacter alkalisoli sp. nov., an alkaliphilic bacerium isolated from soda soil.</title>
        <authorList>
            <person name="Wei W."/>
        </authorList>
    </citation>
    <scope>NUCLEOTIDE SEQUENCE</scope>
    <source>
        <strain evidence="6">HJB301</strain>
    </source>
</reference>
<keyword evidence="7" id="KW-1185">Reference proteome</keyword>
<accession>A0ABT5TDS6</accession>
<dbReference type="Pfam" id="PF01814">
    <property type="entry name" value="Hemerythrin"/>
    <property type="match status" value="1"/>
</dbReference>